<dbReference type="OrthoDB" id="9877816at2"/>
<feature type="transmembrane region" description="Helical" evidence="1">
    <location>
        <begin position="82"/>
        <end position="100"/>
    </location>
</feature>
<evidence type="ECO:0000313" key="3">
    <source>
        <dbReference type="Proteomes" id="UP000198651"/>
    </source>
</evidence>
<name>A0A0S4M1K3_9BURK</name>
<dbReference type="AlphaFoldDB" id="A0A0S4M1K3"/>
<keyword evidence="1" id="KW-0812">Transmembrane</keyword>
<gene>
    <name evidence="2" type="ORF">Ark11_0263</name>
</gene>
<dbReference type="EMBL" id="LN906597">
    <property type="protein sequence ID" value="CUT17120.1"/>
    <property type="molecule type" value="Genomic_DNA"/>
</dbReference>
<keyword evidence="3" id="KW-1185">Reference proteome</keyword>
<dbReference type="Proteomes" id="UP000198651">
    <property type="component" value="Chromosome I"/>
</dbReference>
<sequence length="156" mass="17070">MINVNQAQVHTTDTHQNTMYGYETEEISLTDENDEFESNSNPEVSLVIGLGCEEPNKLSESLLRREDTACPFNIESTPPSQVALLGLTCLLTGVTLMHLIINASNKDDGGSYVPIIFYVLLGIVCVFLSKVGPTIPAVKSCLDNMDLHLRNLISLS</sequence>
<keyword evidence="1" id="KW-1133">Transmembrane helix</keyword>
<protein>
    <submittedName>
        <fullName evidence="2">Putative membrane protein</fullName>
    </submittedName>
</protein>
<dbReference type="RefSeq" id="WP_092486518.1">
    <property type="nucleotide sequence ID" value="NZ_FLSL01000089.1"/>
</dbReference>
<keyword evidence="1" id="KW-0472">Membrane</keyword>
<evidence type="ECO:0000256" key="1">
    <source>
        <dbReference type="SAM" id="Phobius"/>
    </source>
</evidence>
<accession>A0A0S4M1K3</accession>
<evidence type="ECO:0000313" key="2">
    <source>
        <dbReference type="EMBL" id="CUT17120.1"/>
    </source>
</evidence>
<organism evidence="2 3">
    <name type="scientific">Candidatus Ichthyocystis hellenicum</name>
    <dbReference type="NCBI Taxonomy" id="1561003"/>
    <lineage>
        <taxon>Bacteria</taxon>
        <taxon>Pseudomonadati</taxon>
        <taxon>Pseudomonadota</taxon>
        <taxon>Betaproteobacteria</taxon>
        <taxon>Burkholderiales</taxon>
        <taxon>Candidatus Ichthyocystis</taxon>
    </lineage>
</organism>
<feature type="transmembrane region" description="Helical" evidence="1">
    <location>
        <begin position="112"/>
        <end position="129"/>
    </location>
</feature>
<proteinExistence type="predicted"/>
<reference evidence="3" key="1">
    <citation type="submission" date="2015-11" db="EMBL/GenBank/DDBJ databases">
        <authorList>
            <person name="Seth-Smith H.M.B."/>
        </authorList>
    </citation>
    <scope>NUCLEOTIDE SEQUENCE [LARGE SCALE GENOMIC DNA]</scope>
    <source>
        <strain evidence="3">2013Ark11</strain>
    </source>
</reference>